<feature type="domain" description="MARVEL" evidence="8">
    <location>
        <begin position="18"/>
        <end position="115"/>
    </location>
</feature>
<keyword evidence="3 7" id="KW-0812">Transmembrane</keyword>
<evidence type="ECO:0000256" key="5">
    <source>
        <dbReference type="ARBA" id="ARBA00023136"/>
    </source>
</evidence>
<evidence type="ECO:0000256" key="1">
    <source>
        <dbReference type="ARBA" id="ARBA00004141"/>
    </source>
</evidence>
<dbReference type="RefSeq" id="XP_023377905.1">
    <property type="nucleotide sequence ID" value="XM_023522137.1"/>
</dbReference>
<dbReference type="GO" id="GO:0031594">
    <property type="term" value="C:neuromuscular junction"/>
    <property type="evidence" value="ECO:0007669"/>
    <property type="project" value="TreeGrafter"/>
</dbReference>
<dbReference type="Pfam" id="PF01284">
    <property type="entry name" value="MARVEL"/>
    <property type="match status" value="1"/>
</dbReference>
<evidence type="ECO:0000313" key="9">
    <source>
        <dbReference type="Proteomes" id="UP000515202"/>
    </source>
</evidence>
<name>A0A6P6BS33_PTEVA</name>
<dbReference type="InterPro" id="IPR008253">
    <property type="entry name" value="Marvel"/>
</dbReference>
<protein>
    <submittedName>
        <fullName evidence="10 11">Synaptogyrin-4 isoform X1</fullName>
    </submittedName>
</protein>
<feature type="transmembrane region" description="Helical" evidence="7">
    <location>
        <begin position="62"/>
        <end position="86"/>
    </location>
</feature>
<evidence type="ECO:0000256" key="7">
    <source>
        <dbReference type="SAM" id="Phobius"/>
    </source>
</evidence>
<evidence type="ECO:0000313" key="10">
    <source>
        <dbReference type="RefSeq" id="XP_023377904.1"/>
    </source>
</evidence>
<reference evidence="10 11" key="1">
    <citation type="submission" date="2025-04" db="UniProtKB">
        <authorList>
            <consortium name="RefSeq"/>
        </authorList>
    </citation>
    <scope>IDENTIFICATION</scope>
    <source>
        <tissue evidence="10 11">Kidney</tissue>
    </source>
</reference>
<evidence type="ECO:0000259" key="8">
    <source>
        <dbReference type="Pfam" id="PF01284"/>
    </source>
</evidence>
<dbReference type="GeneID" id="105304185"/>
<organism evidence="9 10">
    <name type="scientific">Pteropus vampyrus</name>
    <name type="common">Large flying fox</name>
    <dbReference type="NCBI Taxonomy" id="132908"/>
    <lineage>
        <taxon>Eukaryota</taxon>
        <taxon>Metazoa</taxon>
        <taxon>Chordata</taxon>
        <taxon>Craniata</taxon>
        <taxon>Vertebrata</taxon>
        <taxon>Euteleostomi</taxon>
        <taxon>Mammalia</taxon>
        <taxon>Eutheria</taxon>
        <taxon>Laurasiatheria</taxon>
        <taxon>Chiroptera</taxon>
        <taxon>Yinpterochiroptera</taxon>
        <taxon>Pteropodoidea</taxon>
        <taxon>Pteropodidae</taxon>
        <taxon>Pteropodinae</taxon>
        <taxon>Pteropus</taxon>
    </lineage>
</organism>
<gene>
    <name evidence="10 11" type="primary">SYNGR4</name>
</gene>
<dbReference type="PANTHER" id="PTHR10838">
    <property type="entry name" value="SYNAPTOGYRIN"/>
    <property type="match status" value="1"/>
</dbReference>
<evidence type="ECO:0000313" key="11">
    <source>
        <dbReference type="RefSeq" id="XP_023377905.1"/>
    </source>
</evidence>
<feature type="compositionally biased region" description="Basic residues" evidence="6">
    <location>
        <begin position="179"/>
        <end position="189"/>
    </location>
</feature>
<feature type="region of interest" description="Disordered" evidence="6">
    <location>
        <begin position="234"/>
        <end position="281"/>
    </location>
</feature>
<keyword evidence="4 7" id="KW-1133">Transmembrane helix</keyword>
<keyword evidence="9" id="KW-1185">Reference proteome</keyword>
<evidence type="ECO:0000256" key="6">
    <source>
        <dbReference type="SAM" id="MobiDB-lite"/>
    </source>
</evidence>
<evidence type="ECO:0000256" key="3">
    <source>
        <dbReference type="ARBA" id="ARBA00022692"/>
    </source>
</evidence>
<sequence length="453" mass="48799">MHIPESLQDLADSEAVQFLKRPKTILRIFAGVFSLIVFSSVLTDGFQNKTDSSKLHCVLNGNNVACSFAVGAGLLAFLSSLGFLALDAHEGRIASTRFKTAFQLLDFILAVAAFVTQTVPPGEQQRQGRHHLLFLLRLHLDIPGLPGPPGPADRCSGPLQALPGRGWRGAHNPLPAFRRQPHQHARRRPQQPELRQLCPVPLSDHSEGPPPRHDARQLDTLLRLSKEGFLKTALCPGPVRSSPRPRVAQGGEKSYEVTPGVSAGGPYQVPDSPSGNQRDSGSIVVTGREHIFRVWDTSRPLLAPHTSHGGVYEAPHWTDEEAQVQGKEMLRTRATDPGTGPRADAETQGLSLISVTRLTTQNGAVRGVPEGTGWRVRGWGPGAFEYLEGRLGEGEGVLFQNPGAHQGLISTTACRVTPAGVAPIKRVVGTGRPSRVTYRSAPRAPEPGATLSD</sequence>
<dbReference type="AlphaFoldDB" id="A0A6P6BS33"/>
<dbReference type="OrthoDB" id="10041611at2759"/>
<accession>A0A6P6BS33</accession>
<feature type="transmembrane region" description="Helical" evidence="7">
    <location>
        <begin position="24"/>
        <end position="42"/>
    </location>
</feature>
<dbReference type="RefSeq" id="XP_023377904.1">
    <property type="nucleotide sequence ID" value="XM_023522136.1"/>
</dbReference>
<dbReference type="InterPro" id="IPR016579">
    <property type="entry name" value="Synaptogyrin"/>
</dbReference>
<feature type="region of interest" description="Disordered" evidence="6">
    <location>
        <begin position="433"/>
        <end position="453"/>
    </location>
</feature>
<comment type="subcellular location">
    <subcellularLocation>
        <location evidence="1">Membrane</location>
        <topology evidence="1">Multi-pass membrane protein</topology>
    </subcellularLocation>
</comment>
<keyword evidence="5 7" id="KW-0472">Membrane</keyword>
<feature type="region of interest" description="Disordered" evidence="6">
    <location>
        <begin position="173"/>
        <end position="215"/>
    </location>
</feature>
<evidence type="ECO:0000256" key="2">
    <source>
        <dbReference type="ARBA" id="ARBA00010252"/>
    </source>
</evidence>
<evidence type="ECO:0000256" key="4">
    <source>
        <dbReference type="ARBA" id="ARBA00022989"/>
    </source>
</evidence>
<dbReference type="Proteomes" id="UP000515202">
    <property type="component" value="Unplaced"/>
</dbReference>
<feature type="compositionally biased region" description="Low complexity" evidence="6">
    <location>
        <begin position="238"/>
        <end position="247"/>
    </location>
</feature>
<feature type="compositionally biased region" description="Basic and acidic residues" evidence="6">
    <location>
        <begin position="204"/>
        <end position="215"/>
    </location>
</feature>
<proteinExistence type="inferred from homology"/>
<dbReference type="GO" id="GO:0030672">
    <property type="term" value="C:synaptic vesicle membrane"/>
    <property type="evidence" value="ECO:0007669"/>
    <property type="project" value="TreeGrafter"/>
</dbReference>
<dbReference type="CTD" id="23546"/>
<feature type="compositionally biased region" description="Polar residues" evidence="6">
    <location>
        <begin position="271"/>
        <end position="280"/>
    </location>
</feature>
<comment type="similarity">
    <text evidence="2">Belongs to the synaptogyrin family.</text>
</comment>
<dbReference type="PANTHER" id="PTHR10838:SF22">
    <property type="entry name" value="SYNAPTOGYRIN-4"/>
    <property type="match status" value="1"/>
</dbReference>